<proteinExistence type="predicted"/>
<dbReference type="STRING" id="1423803.FD13_GL000531"/>
<evidence type="ECO:0000313" key="4">
    <source>
        <dbReference type="EMBL" id="KRN01824.1"/>
    </source>
</evidence>
<protein>
    <submittedName>
        <fullName evidence="4">Transcriptional regulator</fullName>
    </submittedName>
</protein>
<dbReference type="PATRIC" id="fig|1423803.3.peg.527"/>
<dbReference type="Proteomes" id="UP000051589">
    <property type="component" value="Unassembled WGS sequence"/>
</dbReference>
<reference evidence="4 5" key="1">
    <citation type="journal article" date="2015" name="Genome Announc.">
        <title>Expanding the biotechnology potential of lactobacilli through comparative genomics of 213 strains and associated genera.</title>
        <authorList>
            <person name="Sun Z."/>
            <person name="Harris H.M."/>
            <person name="McCann A."/>
            <person name="Guo C."/>
            <person name="Argimon S."/>
            <person name="Zhang W."/>
            <person name="Yang X."/>
            <person name="Jeffery I.B."/>
            <person name="Cooney J.C."/>
            <person name="Kagawa T.F."/>
            <person name="Liu W."/>
            <person name="Song Y."/>
            <person name="Salvetti E."/>
            <person name="Wrobel A."/>
            <person name="Rasinkangas P."/>
            <person name="Parkhill J."/>
            <person name="Rea M.C."/>
            <person name="O'Sullivan O."/>
            <person name="Ritari J."/>
            <person name="Douillard F.P."/>
            <person name="Paul Ross R."/>
            <person name="Yang R."/>
            <person name="Briner A.E."/>
            <person name="Felis G.E."/>
            <person name="de Vos W.M."/>
            <person name="Barrangou R."/>
            <person name="Klaenhammer T.R."/>
            <person name="Caufield P.W."/>
            <person name="Cui Y."/>
            <person name="Zhang H."/>
            <person name="O'Toole P.W."/>
        </authorList>
    </citation>
    <scope>NUCLEOTIDE SEQUENCE [LARGE SCALE GENOMIC DNA]</scope>
    <source>
        <strain evidence="4 5">DSM 21775</strain>
    </source>
</reference>
<evidence type="ECO:0000256" key="1">
    <source>
        <dbReference type="ARBA" id="ARBA00023125"/>
    </source>
</evidence>
<dbReference type="InterPro" id="IPR009057">
    <property type="entry name" value="Homeodomain-like_sf"/>
</dbReference>
<dbReference type="PROSITE" id="PS50977">
    <property type="entry name" value="HTH_TETR_2"/>
    <property type="match status" value="1"/>
</dbReference>
<organism evidence="4 5">
    <name type="scientific">Levilactobacillus senmaizukei DSM 21775 = NBRC 103853</name>
    <dbReference type="NCBI Taxonomy" id="1423803"/>
    <lineage>
        <taxon>Bacteria</taxon>
        <taxon>Bacillati</taxon>
        <taxon>Bacillota</taxon>
        <taxon>Bacilli</taxon>
        <taxon>Lactobacillales</taxon>
        <taxon>Lactobacillaceae</taxon>
        <taxon>Levilactobacillus</taxon>
    </lineage>
</organism>
<feature type="DNA-binding region" description="H-T-H motif" evidence="2">
    <location>
        <begin position="31"/>
        <end position="50"/>
    </location>
</feature>
<feature type="domain" description="HTH tetR-type" evidence="3">
    <location>
        <begin position="8"/>
        <end position="68"/>
    </location>
</feature>
<keyword evidence="1 2" id="KW-0238">DNA-binding</keyword>
<accession>A0A0R2DCP5</accession>
<dbReference type="InterPro" id="IPR001647">
    <property type="entry name" value="HTH_TetR"/>
</dbReference>
<dbReference type="InterPro" id="IPR050624">
    <property type="entry name" value="HTH-type_Tx_Regulator"/>
</dbReference>
<dbReference type="OrthoDB" id="9810250at2"/>
<keyword evidence="5" id="KW-1185">Reference proteome</keyword>
<dbReference type="PANTHER" id="PTHR43479">
    <property type="entry name" value="ACREF/ENVCD OPERON REPRESSOR-RELATED"/>
    <property type="match status" value="1"/>
</dbReference>
<dbReference type="AlphaFoldDB" id="A0A0R2DCP5"/>
<dbReference type="RefSeq" id="WP_061776769.1">
    <property type="nucleotide sequence ID" value="NZ_AYZH01000014.1"/>
</dbReference>
<dbReference type="Pfam" id="PF00440">
    <property type="entry name" value="TetR_N"/>
    <property type="match status" value="1"/>
</dbReference>
<evidence type="ECO:0000256" key="2">
    <source>
        <dbReference type="PROSITE-ProRule" id="PRU00335"/>
    </source>
</evidence>
<dbReference type="PANTHER" id="PTHR43479:SF7">
    <property type="entry name" value="TETR-FAMILY TRANSCRIPTIONAL REGULATOR"/>
    <property type="match status" value="1"/>
</dbReference>
<evidence type="ECO:0000259" key="3">
    <source>
        <dbReference type="PROSITE" id="PS50977"/>
    </source>
</evidence>
<evidence type="ECO:0000313" key="5">
    <source>
        <dbReference type="Proteomes" id="UP000051589"/>
    </source>
</evidence>
<dbReference type="EMBL" id="AYZH01000014">
    <property type="protein sequence ID" value="KRN01824.1"/>
    <property type="molecule type" value="Genomic_DNA"/>
</dbReference>
<dbReference type="Gene3D" id="1.10.357.10">
    <property type="entry name" value="Tetracycline Repressor, domain 2"/>
    <property type="match status" value="1"/>
</dbReference>
<sequence length="194" mass="22107">MEANRKRLDTEVKIQRAFIQLINAEGFERLTVQQLTHLAGINRGTFYLHYLDKFDLLTHYEDGMLGEIAGIFQHYPKPTVDDSPEHNAFWELFHVLYRERDLAVALLKSADSSLDARVKALIVQVIGRPITTAVPAAYAQEIVAQGILDFFNYWLTRTPVDLPERAYQIFCVSRSLAPEQLVLSDVKGRTTKDG</sequence>
<dbReference type="SUPFAM" id="SSF46689">
    <property type="entry name" value="Homeodomain-like"/>
    <property type="match status" value="1"/>
</dbReference>
<gene>
    <name evidence="4" type="ORF">FD13_GL000531</name>
</gene>
<dbReference type="GO" id="GO:0003677">
    <property type="term" value="F:DNA binding"/>
    <property type="evidence" value="ECO:0007669"/>
    <property type="project" value="UniProtKB-UniRule"/>
</dbReference>
<name>A0A0R2DCP5_9LACO</name>
<comment type="caution">
    <text evidence="4">The sequence shown here is derived from an EMBL/GenBank/DDBJ whole genome shotgun (WGS) entry which is preliminary data.</text>
</comment>